<accession>T0S857</accession>
<dbReference type="AlphaFoldDB" id="T0S857"/>
<proteinExistence type="predicted"/>
<keyword evidence="2" id="KW-1185">Reference proteome</keyword>
<evidence type="ECO:0000313" key="1">
    <source>
        <dbReference type="EMBL" id="EQC41413.1"/>
    </source>
</evidence>
<sequence>MAVSSMHNNPLYKYTLFHMNKRRPSPFLSATTPFLEPPRMTTTSSFLDRPARTGDASMATIMYPTRSCMWIRGSPVCIQWSVLDDRISSVRIELCQWGSSAMTTIATHAPNTGCFVYSKVPWGVIGHNFYIRITAAEHDDRFVVSEYFSIGNPRQGW</sequence>
<dbReference type="InParanoid" id="T0S857"/>
<dbReference type="GeneID" id="19942109"/>
<dbReference type="RefSeq" id="XP_008605127.1">
    <property type="nucleotide sequence ID" value="XM_008606905.1"/>
</dbReference>
<dbReference type="Proteomes" id="UP000030762">
    <property type="component" value="Unassembled WGS sequence"/>
</dbReference>
<dbReference type="eggNOG" id="ENOG502S2TU">
    <property type="taxonomic scope" value="Eukaryota"/>
</dbReference>
<dbReference type="OMA" id="RIELCQW"/>
<dbReference type="OrthoDB" id="2413528at2759"/>
<name>T0S857_SAPDV</name>
<gene>
    <name evidence="1" type="ORF">SDRG_01382</name>
</gene>
<reference evidence="1 2" key="1">
    <citation type="submission" date="2012-04" db="EMBL/GenBank/DDBJ databases">
        <title>The Genome Sequence of Saprolegnia declina VS20.</title>
        <authorList>
            <consortium name="The Broad Institute Genome Sequencing Platform"/>
            <person name="Russ C."/>
            <person name="Nusbaum C."/>
            <person name="Tyler B."/>
            <person name="van West P."/>
            <person name="Dieguez-Uribeondo J."/>
            <person name="de Bruijn I."/>
            <person name="Tripathy S."/>
            <person name="Jiang R."/>
            <person name="Young S.K."/>
            <person name="Zeng Q."/>
            <person name="Gargeya S."/>
            <person name="Fitzgerald M."/>
            <person name="Haas B."/>
            <person name="Abouelleil A."/>
            <person name="Alvarado L."/>
            <person name="Arachchi H.M."/>
            <person name="Berlin A."/>
            <person name="Chapman S.B."/>
            <person name="Goldberg J."/>
            <person name="Griggs A."/>
            <person name="Gujja S."/>
            <person name="Hansen M."/>
            <person name="Howarth C."/>
            <person name="Imamovic A."/>
            <person name="Larimer J."/>
            <person name="McCowen C."/>
            <person name="Montmayeur A."/>
            <person name="Murphy C."/>
            <person name="Neiman D."/>
            <person name="Pearson M."/>
            <person name="Priest M."/>
            <person name="Roberts A."/>
            <person name="Saif S."/>
            <person name="Shea T."/>
            <person name="Sisk P."/>
            <person name="Sykes S."/>
            <person name="Wortman J."/>
            <person name="Nusbaum C."/>
            <person name="Birren B."/>
        </authorList>
    </citation>
    <scope>NUCLEOTIDE SEQUENCE [LARGE SCALE GENOMIC DNA]</scope>
    <source>
        <strain evidence="1 2">VS20</strain>
    </source>
</reference>
<protein>
    <submittedName>
        <fullName evidence="1">Uncharacterized protein</fullName>
    </submittedName>
</protein>
<organism evidence="1 2">
    <name type="scientific">Saprolegnia diclina (strain VS20)</name>
    <dbReference type="NCBI Taxonomy" id="1156394"/>
    <lineage>
        <taxon>Eukaryota</taxon>
        <taxon>Sar</taxon>
        <taxon>Stramenopiles</taxon>
        <taxon>Oomycota</taxon>
        <taxon>Saprolegniomycetes</taxon>
        <taxon>Saprolegniales</taxon>
        <taxon>Saprolegniaceae</taxon>
        <taxon>Saprolegnia</taxon>
    </lineage>
</organism>
<dbReference type="VEuPathDB" id="FungiDB:SDRG_01382"/>
<dbReference type="EMBL" id="JH767134">
    <property type="protein sequence ID" value="EQC41413.1"/>
    <property type="molecule type" value="Genomic_DNA"/>
</dbReference>
<evidence type="ECO:0000313" key="2">
    <source>
        <dbReference type="Proteomes" id="UP000030762"/>
    </source>
</evidence>